<dbReference type="RefSeq" id="XP_005848137.1">
    <property type="nucleotide sequence ID" value="XM_005848075.1"/>
</dbReference>
<keyword evidence="1" id="KW-0805">Transcription regulation</keyword>
<feature type="signal peptide" evidence="6">
    <location>
        <begin position="1"/>
        <end position="24"/>
    </location>
</feature>
<accession>E1ZDK0</accession>
<evidence type="ECO:0000313" key="9">
    <source>
        <dbReference type="Proteomes" id="UP000008141"/>
    </source>
</evidence>
<dbReference type="Proteomes" id="UP000008141">
    <property type="component" value="Unassembled WGS sequence"/>
</dbReference>
<dbReference type="InParanoid" id="E1ZDK0"/>
<dbReference type="AlphaFoldDB" id="E1ZDK0"/>
<name>E1ZDK0_CHLVA</name>
<dbReference type="PROSITE" id="PS51519">
    <property type="entry name" value="RWP_RK"/>
    <property type="match status" value="1"/>
</dbReference>
<keyword evidence="2" id="KW-0238">DNA-binding</keyword>
<dbReference type="GeneID" id="17355413"/>
<evidence type="ECO:0000256" key="1">
    <source>
        <dbReference type="ARBA" id="ARBA00023015"/>
    </source>
</evidence>
<organism evidence="9">
    <name type="scientific">Chlorella variabilis</name>
    <name type="common">Green alga</name>
    <dbReference type="NCBI Taxonomy" id="554065"/>
    <lineage>
        <taxon>Eukaryota</taxon>
        <taxon>Viridiplantae</taxon>
        <taxon>Chlorophyta</taxon>
        <taxon>core chlorophytes</taxon>
        <taxon>Trebouxiophyceae</taxon>
        <taxon>Chlorellales</taxon>
        <taxon>Chlorellaceae</taxon>
        <taxon>Chlorella clade</taxon>
        <taxon>Chlorella</taxon>
    </lineage>
</organism>
<dbReference type="GO" id="GO:0003677">
    <property type="term" value="F:DNA binding"/>
    <property type="evidence" value="ECO:0007669"/>
    <property type="project" value="UniProtKB-KW"/>
</dbReference>
<evidence type="ECO:0000256" key="3">
    <source>
        <dbReference type="ARBA" id="ARBA00023163"/>
    </source>
</evidence>
<dbReference type="EMBL" id="GL433843">
    <property type="protein sequence ID" value="EFN56035.1"/>
    <property type="molecule type" value="Genomic_DNA"/>
</dbReference>
<evidence type="ECO:0000259" key="7">
    <source>
        <dbReference type="PROSITE" id="PS51519"/>
    </source>
</evidence>
<keyword evidence="4" id="KW-0539">Nucleus</keyword>
<sequence>MQPHALMLLGAAELLSLNYDPCAAAAGPWVPYSSYPGNTAYLPVCHDTVVPLSDGVDDPQPTAAATSALLASRGGPIKCDWLQQLPAAAATGIAGSAASWPAGGGQHSSGMPEPAASLDTASNLTQAACPCTSNTSSGSDGSSASACAAAANLGGLAAAAVAGLQLGPAPQQQQHAQQVQAEEGPPDAAPPPQPATSRGSSGSRGSGRSPAECGAGLGPRGGVQKKQRQEAAGAPMARKYWECELTIEILEEHGCFDMTQARAARHLGFSSPTTLKKAMSRLGIKQWPNRKRSTVRGMIAGLECYLPQYSGPPARVAAVLEGVRREMAPFLRSHTGSIDLPQEVTAWRQVVYKLKNEEKDTEKKEKMRPEVERLMQTLEERFAPSWGS</sequence>
<evidence type="ECO:0000256" key="4">
    <source>
        <dbReference type="ARBA" id="ARBA00023242"/>
    </source>
</evidence>
<reference evidence="8 9" key="1">
    <citation type="journal article" date="2010" name="Plant Cell">
        <title>The Chlorella variabilis NC64A genome reveals adaptation to photosymbiosis, coevolution with viruses, and cryptic sex.</title>
        <authorList>
            <person name="Blanc G."/>
            <person name="Duncan G."/>
            <person name="Agarkova I."/>
            <person name="Borodovsky M."/>
            <person name="Gurnon J."/>
            <person name="Kuo A."/>
            <person name="Lindquist E."/>
            <person name="Lucas S."/>
            <person name="Pangilinan J."/>
            <person name="Polle J."/>
            <person name="Salamov A."/>
            <person name="Terry A."/>
            <person name="Yamada T."/>
            <person name="Dunigan D.D."/>
            <person name="Grigoriev I.V."/>
            <person name="Claverie J.M."/>
            <person name="Van Etten J.L."/>
        </authorList>
    </citation>
    <scope>NUCLEOTIDE SEQUENCE [LARGE SCALE GENOMIC DNA]</scope>
    <source>
        <strain evidence="8 9">NC64A</strain>
    </source>
</reference>
<evidence type="ECO:0000313" key="8">
    <source>
        <dbReference type="EMBL" id="EFN56035.1"/>
    </source>
</evidence>
<keyword evidence="6" id="KW-0732">Signal</keyword>
<feature type="compositionally biased region" description="Low complexity" evidence="5">
    <location>
        <begin position="168"/>
        <end position="181"/>
    </location>
</feature>
<proteinExistence type="predicted"/>
<dbReference type="Pfam" id="PF02042">
    <property type="entry name" value="RWP-RK"/>
    <property type="match status" value="1"/>
</dbReference>
<feature type="chain" id="PRO_5003155843" description="RWP-RK domain-containing protein" evidence="6">
    <location>
        <begin position="25"/>
        <end position="388"/>
    </location>
</feature>
<keyword evidence="9" id="KW-1185">Reference proteome</keyword>
<evidence type="ECO:0000256" key="2">
    <source>
        <dbReference type="ARBA" id="ARBA00023125"/>
    </source>
</evidence>
<gene>
    <name evidence="8" type="ORF">CHLNCDRAFT_145474</name>
</gene>
<evidence type="ECO:0000256" key="6">
    <source>
        <dbReference type="SAM" id="SignalP"/>
    </source>
</evidence>
<evidence type="ECO:0000256" key="5">
    <source>
        <dbReference type="SAM" id="MobiDB-lite"/>
    </source>
</evidence>
<feature type="region of interest" description="Disordered" evidence="5">
    <location>
        <begin position="168"/>
        <end position="234"/>
    </location>
</feature>
<feature type="compositionally biased region" description="Low complexity" evidence="5">
    <location>
        <begin position="195"/>
        <end position="209"/>
    </location>
</feature>
<dbReference type="KEGG" id="cvr:CHLNCDRAFT_145474"/>
<dbReference type="OrthoDB" id="10610513at2759"/>
<keyword evidence="3" id="KW-0804">Transcription</keyword>
<protein>
    <recommendedName>
        <fullName evidence="7">RWP-RK domain-containing protein</fullName>
    </recommendedName>
</protein>
<feature type="domain" description="RWP-RK" evidence="7">
    <location>
        <begin position="219"/>
        <end position="315"/>
    </location>
</feature>
<dbReference type="InterPro" id="IPR003035">
    <property type="entry name" value="RWP-RK_dom"/>
</dbReference>